<keyword evidence="3" id="KW-1185">Reference proteome</keyword>
<dbReference type="EMBL" id="JAODUP010000796">
    <property type="protein sequence ID" value="KAK2143966.1"/>
    <property type="molecule type" value="Genomic_DNA"/>
</dbReference>
<feature type="region of interest" description="Disordered" evidence="1">
    <location>
        <begin position="77"/>
        <end position="118"/>
    </location>
</feature>
<feature type="compositionally biased region" description="Basic and acidic residues" evidence="1">
    <location>
        <begin position="104"/>
        <end position="118"/>
    </location>
</feature>
<gene>
    <name evidence="2" type="ORF">LSH36_796g00024</name>
</gene>
<evidence type="ECO:0000313" key="2">
    <source>
        <dbReference type="EMBL" id="KAK2143966.1"/>
    </source>
</evidence>
<accession>A0AAD9MU64</accession>
<evidence type="ECO:0000313" key="3">
    <source>
        <dbReference type="Proteomes" id="UP001208570"/>
    </source>
</evidence>
<reference evidence="2" key="1">
    <citation type="journal article" date="2023" name="Mol. Biol. Evol.">
        <title>Third-Generation Sequencing Reveals the Adaptive Role of the Epigenome in Three Deep-Sea Polychaetes.</title>
        <authorList>
            <person name="Perez M."/>
            <person name="Aroh O."/>
            <person name="Sun Y."/>
            <person name="Lan Y."/>
            <person name="Juniper S.K."/>
            <person name="Young C.R."/>
            <person name="Angers B."/>
            <person name="Qian P.Y."/>
        </authorList>
    </citation>
    <scope>NUCLEOTIDE SEQUENCE</scope>
    <source>
        <strain evidence="2">P08H-3</strain>
    </source>
</reference>
<proteinExistence type="predicted"/>
<dbReference type="Proteomes" id="UP001208570">
    <property type="component" value="Unassembled WGS sequence"/>
</dbReference>
<name>A0AAD9MU64_9ANNE</name>
<organism evidence="2 3">
    <name type="scientific">Paralvinella palmiformis</name>
    <dbReference type="NCBI Taxonomy" id="53620"/>
    <lineage>
        <taxon>Eukaryota</taxon>
        <taxon>Metazoa</taxon>
        <taxon>Spiralia</taxon>
        <taxon>Lophotrochozoa</taxon>
        <taxon>Annelida</taxon>
        <taxon>Polychaeta</taxon>
        <taxon>Sedentaria</taxon>
        <taxon>Canalipalpata</taxon>
        <taxon>Terebellida</taxon>
        <taxon>Terebelliformia</taxon>
        <taxon>Alvinellidae</taxon>
        <taxon>Paralvinella</taxon>
    </lineage>
</organism>
<comment type="caution">
    <text evidence="2">The sequence shown here is derived from an EMBL/GenBank/DDBJ whole genome shotgun (WGS) entry which is preliminary data.</text>
</comment>
<sequence length="118" mass="13084">MSRSTATKHADLTISTFSVVLAPNSGSSALADDALIRRRDSLTLFMGFLCYIKGDSLDECQHDRSVMNIIRHLDDKQSSAPVAERLSSEPGVVPKSGFPLPPQDGRKRDAFYSDWKRK</sequence>
<dbReference type="AlphaFoldDB" id="A0AAD9MU64"/>
<protein>
    <submittedName>
        <fullName evidence="2">Uncharacterized protein</fullName>
    </submittedName>
</protein>
<evidence type="ECO:0000256" key="1">
    <source>
        <dbReference type="SAM" id="MobiDB-lite"/>
    </source>
</evidence>